<protein>
    <submittedName>
        <fullName evidence="3">BolA family transcriptional regulator</fullName>
    </submittedName>
</protein>
<evidence type="ECO:0000313" key="4">
    <source>
        <dbReference type="Proteomes" id="UP001202831"/>
    </source>
</evidence>
<sequence>MSVQTTISDKLTQAFSPSHLEVINESKFHHVPPNSETHFKVVVVSGEFEGKRLIARHRLVNELLADELAAGVHALTMHTYTEQEWSQREGAPDSPKCKG</sequence>
<dbReference type="PANTHER" id="PTHR46229">
    <property type="entry name" value="BOLA TRANSCRIPTION REGULATOR"/>
    <property type="match status" value="1"/>
</dbReference>
<comment type="caution">
    <text evidence="3">The sequence shown here is derived from an EMBL/GenBank/DDBJ whole genome shotgun (WGS) entry which is preliminary data.</text>
</comment>
<organism evidence="3 4">
    <name type="scientific">Shewanella corallii</name>
    <dbReference type="NCBI Taxonomy" id="560080"/>
    <lineage>
        <taxon>Bacteria</taxon>
        <taxon>Pseudomonadati</taxon>
        <taxon>Pseudomonadota</taxon>
        <taxon>Gammaproteobacteria</taxon>
        <taxon>Alteromonadales</taxon>
        <taxon>Shewanellaceae</taxon>
        <taxon>Shewanella</taxon>
    </lineage>
</organism>
<dbReference type="InterPro" id="IPR050961">
    <property type="entry name" value="BolA/IbaG_stress_morph_reg"/>
</dbReference>
<dbReference type="Pfam" id="PF01722">
    <property type="entry name" value="BolA"/>
    <property type="match status" value="1"/>
</dbReference>
<dbReference type="EMBL" id="JAKIKT010000002">
    <property type="protein sequence ID" value="MCL2913787.1"/>
    <property type="molecule type" value="Genomic_DNA"/>
</dbReference>
<reference evidence="3 4" key="1">
    <citation type="submission" date="2022-01" db="EMBL/GenBank/DDBJ databases">
        <title>Whole genome-based taxonomy of the Shewanellaceae.</title>
        <authorList>
            <person name="Martin-Rodriguez A.J."/>
        </authorList>
    </citation>
    <scope>NUCLEOTIDE SEQUENCE [LARGE SCALE GENOMIC DNA]</scope>
    <source>
        <strain evidence="3 4">DSM 21332</strain>
    </source>
</reference>
<evidence type="ECO:0000313" key="3">
    <source>
        <dbReference type="EMBL" id="MCL2913787.1"/>
    </source>
</evidence>
<dbReference type="Proteomes" id="UP001202831">
    <property type="component" value="Unassembled WGS sequence"/>
</dbReference>
<keyword evidence="4" id="KW-1185">Reference proteome</keyword>
<dbReference type="SUPFAM" id="SSF82657">
    <property type="entry name" value="BolA-like"/>
    <property type="match status" value="1"/>
</dbReference>
<evidence type="ECO:0000256" key="2">
    <source>
        <dbReference type="RuleBase" id="RU003860"/>
    </source>
</evidence>
<dbReference type="InterPro" id="IPR036065">
    <property type="entry name" value="BolA-like_sf"/>
</dbReference>
<proteinExistence type="inferred from homology"/>
<comment type="similarity">
    <text evidence="1 2">Belongs to the BolA/IbaG family.</text>
</comment>
<gene>
    <name evidence="3" type="ORF">L2725_08275</name>
</gene>
<dbReference type="PANTHER" id="PTHR46229:SF2">
    <property type="entry name" value="BOLA-LIKE PROTEIN 1"/>
    <property type="match status" value="1"/>
</dbReference>
<dbReference type="PIRSF" id="PIRSF003113">
    <property type="entry name" value="BolA"/>
    <property type="match status" value="1"/>
</dbReference>
<dbReference type="RefSeq" id="WP_249248496.1">
    <property type="nucleotide sequence ID" value="NZ_JAKIKT010000002.1"/>
</dbReference>
<name>A0ABT0N5X4_9GAMM</name>
<evidence type="ECO:0000256" key="1">
    <source>
        <dbReference type="ARBA" id="ARBA00005578"/>
    </source>
</evidence>
<dbReference type="InterPro" id="IPR002634">
    <property type="entry name" value="BolA"/>
</dbReference>
<accession>A0ABT0N5X4</accession>
<dbReference type="Gene3D" id="3.30.300.90">
    <property type="entry name" value="BolA-like"/>
    <property type="match status" value="1"/>
</dbReference>